<dbReference type="PANTHER" id="PTHR34191:SF20">
    <property type="entry name" value="LATE EMBRYOGENESIS ABUNDANT PROTEIN (LEA) FAMILY PROTEIN"/>
    <property type="match status" value="1"/>
</dbReference>
<comment type="caution">
    <text evidence="1">The sequence shown here is derived from an EMBL/GenBank/DDBJ whole genome shotgun (WGS) entry which is preliminary data.</text>
</comment>
<dbReference type="Proteomes" id="UP001222027">
    <property type="component" value="Unassembled WGS sequence"/>
</dbReference>
<dbReference type="EMBL" id="JAQQAF010000005">
    <property type="protein sequence ID" value="KAJ8485245.1"/>
    <property type="molecule type" value="Genomic_DNA"/>
</dbReference>
<evidence type="ECO:0008006" key="3">
    <source>
        <dbReference type="Google" id="ProtNLM"/>
    </source>
</evidence>
<reference evidence="1 2" key="1">
    <citation type="submission" date="2022-12" db="EMBL/GenBank/DDBJ databases">
        <title>Chromosome-scale assembly of the Ensete ventricosum genome.</title>
        <authorList>
            <person name="Dussert Y."/>
            <person name="Stocks J."/>
            <person name="Wendawek A."/>
            <person name="Woldeyes F."/>
            <person name="Nichols R.A."/>
            <person name="Borrell J.S."/>
        </authorList>
    </citation>
    <scope>NUCLEOTIDE SEQUENCE [LARGE SCALE GENOMIC DNA]</scope>
    <source>
        <strain evidence="2">cv. Maze</strain>
        <tissue evidence="1">Seeds</tissue>
    </source>
</reference>
<dbReference type="AlphaFoldDB" id="A0AAV8PFJ4"/>
<evidence type="ECO:0000313" key="1">
    <source>
        <dbReference type="EMBL" id="KAJ8485245.1"/>
    </source>
</evidence>
<evidence type="ECO:0000313" key="2">
    <source>
        <dbReference type="Proteomes" id="UP001222027"/>
    </source>
</evidence>
<gene>
    <name evidence="1" type="ORF">OPV22_017730</name>
</gene>
<name>A0AAV8PFJ4_ENSVE</name>
<organism evidence="1 2">
    <name type="scientific">Ensete ventricosum</name>
    <name type="common">Abyssinian banana</name>
    <name type="synonym">Musa ensete</name>
    <dbReference type="NCBI Taxonomy" id="4639"/>
    <lineage>
        <taxon>Eukaryota</taxon>
        <taxon>Viridiplantae</taxon>
        <taxon>Streptophyta</taxon>
        <taxon>Embryophyta</taxon>
        <taxon>Tracheophyta</taxon>
        <taxon>Spermatophyta</taxon>
        <taxon>Magnoliopsida</taxon>
        <taxon>Liliopsida</taxon>
        <taxon>Zingiberales</taxon>
        <taxon>Musaceae</taxon>
        <taxon>Ensete</taxon>
    </lineage>
</organism>
<dbReference type="PANTHER" id="PTHR34191">
    <property type="entry name" value="LATE EMBRYOGENESIS ABUNDANT PROTEIN (LEA) FAMILY PROTEIN"/>
    <property type="match status" value="1"/>
</dbReference>
<accession>A0AAV8PFJ4</accession>
<proteinExistence type="predicted"/>
<dbReference type="InterPro" id="IPR039624">
    <property type="entry name" value="LEA1/2/D7/KIN2"/>
</dbReference>
<keyword evidence="2" id="KW-1185">Reference proteome</keyword>
<sequence length="78" mass="8356">MEEASEGQWISWVKRQAKLRAKKDETMNKASEAGQQGMQQTTGFVQQTGDQMRNIAQGAAGAMKNAVGIGGSDATTRP</sequence>
<protein>
    <recommendedName>
        <fullName evidence="3">CsbD-like domain-containing protein</fullName>
    </recommendedName>
</protein>